<organism evidence="3 4">
    <name type="scientific">Aerophobetes bacterium</name>
    <dbReference type="NCBI Taxonomy" id="2030807"/>
    <lineage>
        <taxon>Bacteria</taxon>
        <taxon>Candidatus Aerophobota</taxon>
    </lineage>
</organism>
<evidence type="ECO:0000256" key="2">
    <source>
        <dbReference type="SAM" id="Phobius"/>
    </source>
</evidence>
<evidence type="ECO:0000313" key="4">
    <source>
        <dbReference type="Proteomes" id="UP000316674"/>
    </source>
</evidence>
<dbReference type="InterPro" id="IPR003784">
    <property type="entry name" value="BioY"/>
</dbReference>
<keyword evidence="2" id="KW-1133">Transmembrane helix</keyword>
<feature type="transmembrane region" description="Helical" evidence="2">
    <location>
        <begin position="12"/>
        <end position="28"/>
    </location>
</feature>
<feature type="transmembrane region" description="Helical" evidence="2">
    <location>
        <begin position="75"/>
        <end position="94"/>
    </location>
</feature>
<dbReference type="PANTHER" id="PTHR34295">
    <property type="entry name" value="BIOTIN TRANSPORTER BIOY"/>
    <property type="match status" value="1"/>
</dbReference>
<sequence>GIAYISGPTGGYIIGFILAALFIGYFIDKFVRARGFLAIFALMFFANFVLIYLPGLLQLSVVTGVRNIYKLLSMGTLPFIVGDVAKVLAAAALAKGITPKQAYNGEVDVGFSNKQ</sequence>
<keyword evidence="2" id="KW-0472">Membrane</keyword>
<evidence type="ECO:0000256" key="1">
    <source>
        <dbReference type="ARBA" id="ARBA00010692"/>
    </source>
</evidence>
<keyword evidence="2" id="KW-0812">Transmembrane</keyword>
<accession>A0A523ZGV5</accession>
<dbReference type="Proteomes" id="UP000316674">
    <property type="component" value="Unassembled WGS sequence"/>
</dbReference>
<comment type="similarity">
    <text evidence="1">Belongs to the BioY family.</text>
</comment>
<dbReference type="PANTHER" id="PTHR34295:SF1">
    <property type="entry name" value="BIOTIN TRANSPORTER BIOY"/>
    <property type="match status" value="1"/>
</dbReference>
<dbReference type="AlphaFoldDB" id="A0A523ZGV5"/>
<reference evidence="3 4" key="1">
    <citation type="submission" date="2019-03" db="EMBL/GenBank/DDBJ databases">
        <title>Metabolic potential of uncultured bacteria and archaea associated with petroleum seepage in deep-sea sediments.</title>
        <authorList>
            <person name="Dong X."/>
            <person name="Hubert C."/>
        </authorList>
    </citation>
    <scope>NUCLEOTIDE SEQUENCE [LARGE SCALE GENOMIC DNA]</scope>
    <source>
        <strain evidence="3">E26_bin6</strain>
    </source>
</reference>
<dbReference type="Gene3D" id="1.10.1760.20">
    <property type="match status" value="1"/>
</dbReference>
<proteinExistence type="inferred from homology"/>
<dbReference type="GO" id="GO:0015225">
    <property type="term" value="F:biotin transmembrane transporter activity"/>
    <property type="evidence" value="ECO:0007669"/>
    <property type="project" value="InterPro"/>
</dbReference>
<comment type="caution">
    <text evidence="3">The sequence shown here is derived from an EMBL/GenBank/DDBJ whole genome shotgun (WGS) entry which is preliminary data.</text>
</comment>
<name>A0A523ZGV5_UNCAE</name>
<protein>
    <submittedName>
        <fullName evidence="3">Biotin transporter BioY</fullName>
    </submittedName>
</protein>
<evidence type="ECO:0000313" key="3">
    <source>
        <dbReference type="EMBL" id="TEU03003.1"/>
    </source>
</evidence>
<dbReference type="Pfam" id="PF02632">
    <property type="entry name" value="BioY"/>
    <property type="match status" value="1"/>
</dbReference>
<dbReference type="GO" id="GO:0005886">
    <property type="term" value="C:plasma membrane"/>
    <property type="evidence" value="ECO:0007669"/>
    <property type="project" value="InterPro"/>
</dbReference>
<gene>
    <name evidence="3" type="ORF">E3I16_01470</name>
</gene>
<dbReference type="EMBL" id="SOHY01000092">
    <property type="protein sequence ID" value="TEU03003.1"/>
    <property type="molecule type" value="Genomic_DNA"/>
</dbReference>
<feature type="non-terminal residue" evidence="3">
    <location>
        <position position="1"/>
    </location>
</feature>
<feature type="transmembrane region" description="Helical" evidence="2">
    <location>
        <begin position="35"/>
        <end position="55"/>
    </location>
</feature>